<evidence type="ECO:0000313" key="1">
    <source>
        <dbReference type="EMBL" id="RGP57070.1"/>
    </source>
</evidence>
<name>A0A395RAD3_9PSED</name>
<reference evidence="1 2" key="1">
    <citation type="journal article" date="2018" name="Syst. Appl. Microbiol.">
        <title>Pseudomonas gallaeciensis sp. nov., isolated from crude-oil-contaminated intertidal sand samples after the Prestige oil spill.</title>
        <authorList>
            <person name="Mulet M."/>
            <person name="Sanchez D."/>
            <person name="Rodriguez A.C."/>
            <person name="Nogales B."/>
            <person name="Bosch R."/>
            <person name="Busquets A."/>
            <person name="Gomila M."/>
            <person name="Lalucat J."/>
            <person name="Garcia-Valdes E."/>
        </authorList>
    </citation>
    <scope>NUCLEOTIDE SEQUENCE [LARGE SCALE GENOMIC DNA]</scope>
    <source>
        <strain evidence="1 2">V113</strain>
    </source>
</reference>
<accession>A0A395RAD3</accession>
<dbReference type="AlphaFoldDB" id="A0A395RAD3"/>
<dbReference type="InterPro" id="IPR029044">
    <property type="entry name" value="Nucleotide-diphossugar_trans"/>
</dbReference>
<keyword evidence="2" id="KW-1185">Reference proteome</keyword>
<sequence length="194" mass="21429">MCVLKSGKEYGPQHVQWLAAQVPGLVCISMDDVPGVPVVRPRHDWPGWWAKLNLFDPELIPGDLLYLDLDTAVPGDLAPLEQVGTTTMLSDFYHPQRPASGLMYIVQADKAAVWRAWLKDPAAHMRRCVTTQCWGDQGFLAGVLTPQRWQQVLPGAVVSYKVHCRGKGLPAGAAVVCFHGQPRPWAVNEAWVPT</sequence>
<organism evidence="1 2">
    <name type="scientific">Pseudomonas abyssi</name>
    <dbReference type="NCBI Taxonomy" id="170540"/>
    <lineage>
        <taxon>Bacteria</taxon>
        <taxon>Pseudomonadati</taxon>
        <taxon>Pseudomonadota</taxon>
        <taxon>Gammaproteobacteria</taxon>
        <taxon>Pseudomonadales</taxon>
        <taxon>Pseudomonadaceae</taxon>
        <taxon>Pseudomonas</taxon>
    </lineage>
</organism>
<dbReference type="Gene3D" id="3.90.550.10">
    <property type="entry name" value="Spore Coat Polysaccharide Biosynthesis Protein SpsA, Chain A"/>
    <property type="match status" value="1"/>
</dbReference>
<dbReference type="Proteomes" id="UP000265411">
    <property type="component" value="Unassembled WGS sequence"/>
</dbReference>
<evidence type="ECO:0000313" key="2">
    <source>
        <dbReference type="Proteomes" id="UP000265411"/>
    </source>
</evidence>
<dbReference type="SUPFAM" id="SSF53448">
    <property type="entry name" value="Nucleotide-diphospho-sugar transferases"/>
    <property type="match status" value="1"/>
</dbReference>
<comment type="caution">
    <text evidence="1">The sequence shown here is derived from an EMBL/GenBank/DDBJ whole genome shotgun (WGS) entry which is preliminary data.</text>
</comment>
<dbReference type="EMBL" id="LMAZ01000001">
    <property type="protein sequence ID" value="RGP57070.1"/>
    <property type="molecule type" value="Genomic_DNA"/>
</dbReference>
<gene>
    <name evidence="1" type="ORF">ASB58_06990</name>
</gene>
<proteinExistence type="predicted"/>
<protein>
    <submittedName>
        <fullName evidence="1">Uncharacterized protein</fullName>
    </submittedName>
</protein>